<proteinExistence type="predicted"/>
<keyword evidence="1" id="KW-0812">Transmembrane</keyword>
<organism evidence="2 3">
    <name type="scientific">Cylicocyclus nassatus</name>
    <name type="common">Nematode worm</name>
    <dbReference type="NCBI Taxonomy" id="53992"/>
    <lineage>
        <taxon>Eukaryota</taxon>
        <taxon>Metazoa</taxon>
        <taxon>Ecdysozoa</taxon>
        <taxon>Nematoda</taxon>
        <taxon>Chromadorea</taxon>
        <taxon>Rhabditida</taxon>
        <taxon>Rhabditina</taxon>
        <taxon>Rhabditomorpha</taxon>
        <taxon>Strongyloidea</taxon>
        <taxon>Strongylidae</taxon>
        <taxon>Cylicocyclus</taxon>
    </lineage>
</organism>
<evidence type="ECO:0000313" key="3">
    <source>
        <dbReference type="Proteomes" id="UP001176961"/>
    </source>
</evidence>
<evidence type="ECO:0000256" key="1">
    <source>
        <dbReference type="SAM" id="Phobius"/>
    </source>
</evidence>
<protein>
    <submittedName>
        <fullName evidence="2">Uncharacterized protein</fullName>
    </submittedName>
</protein>
<gene>
    <name evidence="2" type="ORF">CYNAS_LOCUS7417</name>
</gene>
<keyword evidence="1" id="KW-1133">Transmembrane helix</keyword>
<dbReference type="EMBL" id="CATQJL010000112">
    <property type="protein sequence ID" value="CAJ0595434.1"/>
    <property type="molecule type" value="Genomic_DNA"/>
</dbReference>
<keyword evidence="1" id="KW-0472">Membrane</keyword>
<accession>A0AA36GNS9</accession>
<reference evidence="2" key="1">
    <citation type="submission" date="2023-07" db="EMBL/GenBank/DDBJ databases">
        <authorList>
            <consortium name="CYATHOMIX"/>
        </authorList>
    </citation>
    <scope>NUCLEOTIDE SEQUENCE</scope>
    <source>
        <strain evidence="2">N/A</strain>
    </source>
</reference>
<keyword evidence="3" id="KW-1185">Reference proteome</keyword>
<comment type="caution">
    <text evidence="2">The sequence shown here is derived from an EMBL/GenBank/DDBJ whole genome shotgun (WGS) entry which is preliminary data.</text>
</comment>
<name>A0AA36GNS9_CYLNA</name>
<dbReference type="AlphaFoldDB" id="A0AA36GNS9"/>
<sequence>MKGYCNSTRSSRVVTPCFMNQVFECGEEHQRGPFASFFIGVALAVTTGLVAAVLLSIFACTNWVRTKRAMNGVQAAVKGFFKPP</sequence>
<feature type="transmembrane region" description="Helical" evidence="1">
    <location>
        <begin position="37"/>
        <end position="60"/>
    </location>
</feature>
<evidence type="ECO:0000313" key="2">
    <source>
        <dbReference type="EMBL" id="CAJ0595434.1"/>
    </source>
</evidence>
<dbReference type="Proteomes" id="UP001176961">
    <property type="component" value="Unassembled WGS sequence"/>
</dbReference>